<keyword evidence="3" id="KW-1185">Reference proteome</keyword>
<accession>A0ABP1RUD7</accession>
<dbReference type="Proteomes" id="UP001642540">
    <property type="component" value="Unassembled WGS sequence"/>
</dbReference>
<evidence type="ECO:0000313" key="3">
    <source>
        <dbReference type="Proteomes" id="UP001642540"/>
    </source>
</evidence>
<name>A0ABP1RUD7_9HEXA</name>
<proteinExistence type="predicted"/>
<protein>
    <submittedName>
        <fullName evidence="2">Uncharacterized protein</fullName>
    </submittedName>
</protein>
<evidence type="ECO:0000256" key="1">
    <source>
        <dbReference type="SAM" id="MobiDB-lite"/>
    </source>
</evidence>
<sequence length="174" mass="19242">MLFSYPLLALLVVFNTFLTLTFIPFPTHALPFDETLIPISNSDSLDNSHSFSHNKDFIIDPIQQAEYGDEELESKKVVPKSIFDMVLRTPTPPTSSKCPPGTQNAFEGGKCIKKRTEPVAYVDHSFLLDTLRGLTKDGVLLGGGATRTRRPGGNNRRRLNARPKITSTSSPSNH</sequence>
<evidence type="ECO:0000313" key="2">
    <source>
        <dbReference type="EMBL" id="CAL8135821.1"/>
    </source>
</evidence>
<gene>
    <name evidence="2" type="ORF">ODALV1_LOCUS26156</name>
</gene>
<feature type="compositionally biased region" description="Polar residues" evidence="1">
    <location>
        <begin position="165"/>
        <end position="174"/>
    </location>
</feature>
<dbReference type="EMBL" id="CAXLJM020000109">
    <property type="protein sequence ID" value="CAL8135821.1"/>
    <property type="molecule type" value="Genomic_DNA"/>
</dbReference>
<feature type="compositionally biased region" description="Basic residues" evidence="1">
    <location>
        <begin position="147"/>
        <end position="161"/>
    </location>
</feature>
<comment type="caution">
    <text evidence="2">The sequence shown here is derived from an EMBL/GenBank/DDBJ whole genome shotgun (WGS) entry which is preliminary data.</text>
</comment>
<organism evidence="2 3">
    <name type="scientific">Orchesella dallaii</name>
    <dbReference type="NCBI Taxonomy" id="48710"/>
    <lineage>
        <taxon>Eukaryota</taxon>
        <taxon>Metazoa</taxon>
        <taxon>Ecdysozoa</taxon>
        <taxon>Arthropoda</taxon>
        <taxon>Hexapoda</taxon>
        <taxon>Collembola</taxon>
        <taxon>Entomobryomorpha</taxon>
        <taxon>Entomobryoidea</taxon>
        <taxon>Orchesellidae</taxon>
        <taxon>Orchesellinae</taxon>
        <taxon>Orchesella</taxon>
    </lineage>
</organism>
<feature type="region of interest" description="Disordered" evidence="1">
    <location>
        <begin position="142"/>
        <end position="174"/>
    </location>
</feature>
<reference evidence="2 3" key="1">
    <citation type="submission" date="2024-08" db="EMBL/GenBank/DDBJ databases">
        <authorList>
            <person name="Cucini C."/>
            <person name="Frati F."/>
        </authorList>
    </citation>
    <scope>NUCLEOTIDE SEQUENCE [LARGE SCALE GENOMIC DNA]</scope>
</reference>